<organism evidence="10 11">
    <name type="scientific">Agaricus bisporus var. burnettii</name>
    <dbReference type="NCBI Taxonomy" id="192524"/>
    <lineage>
        <taxon>Eukaryota</taxon>
        <taxon>Fungi</taxon>
        <taxon>Dikarya</taxon>
        <taxon>Basidiomycota</taxon>
        <taxon>Agaricomycotina</taxon>
        <taxon>Agaricomycetes</taxon>
        <taxon>Agaricomycetidae</taxon>
        <taxon>Agaricales</taxon>
        <taxon>Agaricineae</taxon>
        <taxon>Agaricaceae</taxon>
        <taxon>Agaricus</taxon>
    </lineage>
</organism>
<proteinExistence type="inferred from homology"/>
<dbReference type="PANTHER" id="PTHR14527">
    <property type="entry name" value="PROTEIN MIS12 HOMOLOG"/>
    <property type="match status" value="1"/>
</dbReference>
<evidence type="ECO:0000256" key="7">
    <source>
        <dbReference type="ARBA" id="ARBA00023054"/>
    </source>
</evidence>
<dbReference type="AlphaFoldDB" id="A0A8H7C242"/>
<dbReference type="GO" id="GO:0000070">
    <property type="term" value="P:mitotic sister chromatid segregation"/>
    <property type="evidence" value="ECO:0007669"/>
    <property type="project" value="TreeGrafter"/>
</dbReference>
<keyword evidence="6" id="KW-0995">Kinetochore</keyword>
<dbReference type="GO" id="GO:0051382">
    <property type="term" value="P:kinetochore assembly"/>
    <property type="evidence" value="ECO:0007669"/>
    <property type="project" value="TreeGrafter"/>
</dbReference>
<evidence type="ECO:0000313" key="11">
    <source>
        <dbReference type="Proteomes" id="UP000629468"/>
    </source>
</evidence>
<evidence type="ECO:0000256" key="2">
    <source>
        <dbReference type="ARBA" id="ARBA00008643"/>
    </source>
</evidence>
<evidence type="ECO:0000256" key="1">
    <source>
        <dbReference type="ARBA" id="ARBA00004629"/>
    </source>
</evidence>
<comment type="caution">
    <text evidence="10">The sequence shown here is derived from an EMBL/GenBank/DDBJ whole genome shotgun (WGS) entry which is preliminary data.</text>
</comment>
<evidence type="ECO:0000256" key="5">
    <source>
        <dbReference type="ARBA" id="ARBA00022776"/>
    </source>
</evidence>
<gene>
    <name evidence="10" type="ORF">Agabi119p4_10291</name>
</gene>
<comment type="subcellular location">
    <subcellularLocation>
        <location evidence="1">Chromosome</location>
        <location evidence="1">Centromere</location>
        <location evidence="1">Kinetochore</location>
    </subcellularLocation>
</comment>
<keyword evidence="4" id="KW-0132">Cell division</keyword>
<keyword evidence="3" id="KW-0158">Chromosome</keyword>
<keyword evidence="5" id="KW-0498">Mitosis</keyword>
<evidence type="ECO:0000256" key="9">
    <source>
        <dbReference type="ARBA" id="ARBA00023328"/>
    </source>
</evidence>
<sequence length="281" mass="31613">MSAPPLLVCEALGFVPQLLLDDIVNVANQTIQNAVNDMEEHLLSWAERRAKQPESDKDGTEEVEQGLVAFQTLLEYHTDLGFDYFEAWSLRNAFNVSADLPIVLPHHEGLDLTAPPERERELMDDIDALLKKMDAQRRLEYALKRALRTSSKERRNAEDKLEQLAAIIDHPSFEELSSLPQKYEAMYNACSSFEPLDAATLSALTQVELSEPGKHPWESTKSGYMKWAKERLTAKTDSLATEVTSLADHTNEVGGMEKLRRALEATRDVRGSLGDMVVDEE</sequence>
<dbReference type="PANTHER" id="PTHR14527:SF2">
    <property type="entry name" value="PROTEIN MIS12 HOMOLOG"/>
    <property type="match status" value="1"/>
</dbReference>
<evidence type="ECO:0000256" key="3">
    <source>
        <dbReference type="ARBA" id="ARBA00022454"/>
    </source>
</evidence>
<dbReference type="GO" id="GO:0051301">
    <property type="term" value="P:cell division"/>
    <property type="evidence" value="ECO:0007669"/>
    <property type="project" value="UniProtKB-KW"/>
</dbReference>
<dbReference type="InterPro" id="IPR008685">
    <property type="entry name" value="Centromere_Mis12"/>
</dbReference>
<evidence type="ECO:0000256" key="6">
    <source>
        <dbReference type="ARBA" id="ARBA00022838"/>
    </source>
</evidence>
<keyword evidence="8" id="KW-0131">Cell cycle</keyword>
<evidence type="ECO:0000256" key="4">
    <source>
        <dbReference type="ARBA" id="ARBA00022618"/>
    </source>
</evidence>
<dbReference type="Proteomes" id="UP000629468">
    <property type="component" value="Unassembled WGS sequence"/>
</dbReference>
<evidence type="ECO:0008006" key="12">
    <source>
        <dbReference type="Google" id="ProtNLM"/>
    </source>
</evidence>
<evidence type="ECO:0000256" key="8">
    <source>
        <dbReference type="ARBA" id="ARBA00023306"/>
    </source>
</evidence>
<evidence type="ECO:0000313" key="10">
    <source>
        <dbReference type="EMBL" id="KAF7760882.1"/>
    </source>
</evidence>
<reference evidence="10 11" key="1">
    <citation type="journal article" name="Sci. Rep.">
        <title>Telomere-to-telomere assembled and centromere annotated genomes of the two main subspecies of the button mushroom Agaricus bisporus reveal especially polymorphic chromosome ends.</title>
        <authorList>
            <person name="Sonnenberg A.S.M."/>
            <person name="Sedaghat-Telgerd N."/>
            <person name="Lavrijssen B."/>
            <person name="Ohm R.A."/>
            <person name="Hendrickx P.M."/>
            <person name="Scholtmeijer K."/>
            <person name="Baars J.J.P."/>
            <person name="van Peer A."/>
        </authorList>
    </citation>
    <scope>NUCLEOTIDE SEQUENCE [LARGE SCALE GENOMIC DNA]</scope>
    <source>
        <strain evidence="10 11">H119_p4</strain>
    </source>
</reference>
<dbReference type="GO" id="GO:0005634">
    <property type="term" value="C:nucleus"/>
    <property type="evidence" value="ECO:0007669"/>
    <property type="project" value="InterPro"/>
</dbReference>
<keyword evidence="9" id="KW-0137">Centromere</keyword>
<dbReference type="Pfam" id="PF05859">
    <property type="entry name" value="Mis12"/>
    <property type="match status" value="1"/>
</dbReference>
<name>A0A8H7C242_AGABI</name>
<protein>
    <recommendedName>
        <fullName evidence="12">Mis12 domain-containing protein</fullName>
    </recommendedName>
</protein>
<accession>A0A8H7C242</accession>
<keyword evidence="7" id="KW-0175">Coiled coil</keyword>
<dbReference type="GO" id="GO:0000444">
    <property type="term" value="C:MIS12/MIND type complex"/>
    <property type="evidence" value="ECO:0007669"/>
    <property type="project" value="TreeGrafter"/>
</dbReference>
<dbReference type="EMBL" id="JABXXO010000014">
    <property type="protein sequence ID" value="KAF7760882.1"/>
    <property type="molecule type" value="Genomic_DNA"/>
</dbReference>
<comment type="similarity">
    <text evidence="2">Belongs to the mis12 family.</text>
</comment>